<dbReference type="AlphaFoldDB" id="A0A2W7MR93"/>
<dbReference type="SUPFAM" id="SSF52980">
    <property type="entry name" value="Restriction endonuclease-like"/>
    <property type="match status" value="1"/>
</dbReference>
<evidence type="ECO:0000313" key="16">
    <source>
        <dbReference type="Proteomes" id="UP000248646"/>
    </source>
</evidence>
<evidence type="ECO:0000313" key="15">
    <source>
        <dbReference type="EMBL" id="PZX07674.1"/>
    </source>
</evidence>
<protein>
    <recommendedName>
        <fullName evidence="12 13">Holliday junction resolvase RecU</fullName>
        <ecNumber evidence="13 14">3.1.21.10</ecNumber>
    </recommendedName>
    <alternativeName>
        <fullName evidence="13">Recombination protein U homolog</fullName>
    </alternativeName>
</protein>
<keyword evidence="3 13" id="KW-0540">Nuclease</keyword>
<name>A0A2W7MR93_9BACI</name>
<evidence type="ECO:0000256" key="11">
    <source>
        <dbReference type="ARBA" id="ARBA00023447"/>
    </source>
</evidence>
<comment type="catalytic activity">
    <reaction evidence="13">
        <text>Endonucleolytic cleavage at a junction such as a reciprocal single-stranded crossover between two homologous DNA duplexes (Holliday junction).</text>
        <dbReference type="EC" id="3.1.21.10"/>
    </reaction>
</comment>
<accession>A0A2W7MR93</accession>
<dbReference type="OrthoDB" id="9783592at2"/>
<evidence type="ECO:0000256" key="1">
    <source>
        <dbReference type="ARBA" id="ARBA00004496"/>
    </source>
</evidence>
<keyword evidence="16" id="KW-1185">Reference proteome</keyword>
<evidence type="ECO:0000256" key="6">
    <source>
        <dbReference type="ARBA" id="ARBA00022763"/>
    </source>
</evidence>
<dbReference type="GO" id="GO:0006310">
    <property type="term" value="P:DNA recombination"/>
    <property type="evidence" value="ECO:0007669"/>
    <property type="project" value="UniProtKB-UniRule"/>
</dbReference>
<keyword evidence="2 13" id="KW-0963">Cytoplasm</keyword>
<dbReference type="NCBIfam" id="TIGR00648">
    <property type="entry name" value="recU"/>
    <property type="match status" value="1"/>
</dbReference>
<dbReference type="GO" id="GO:0008821">
    <property type="term" value="F:crossover junction DNA endonuclease activity"/>
    <property type="evidence" value="ECO:0007669"/>
    <property type="project" value="UniProtKB-EC"/>
</dbReference>
<dbReference type="GO" id="GO:0006281">
    <property type="term" value="P:DNA repair"/>
    <property type="evidence" value="ECO:0007669"/>
    <property type="project" value="UniProtKB-UniRule"/>
</dbReference>
<evidence type="ECO:0000256" key="2">
    <source>
        <dbReference type="ARBA" id="ARBA00022490"/>
    </source>
</evidence>
<comment type="similarity">
    <text evidence="11 13">Belongs to the RecU family.</text>
</comment>
<comment type="function">
    <text evidence="13">Endonuclease that resolves Holliday junction intermediates in genetic recombination. Cleaves mobile four-strand junctions by introducing symmetrical nicks in paired strands. Promotes annealing of linear ssDNA with homologous dsDNA. Required for DNA repair, homologous recombination and chromosome segregation.</text>
</comment>
<evidence type="ECO:0000256" key="4">
    <source>
        <dbReference type="ARBA" id="ARBA00022723"/>
    </source>
</evidence>
<keyword evidence="5 13" id="KW-0255">Endonuclease</keyword>
<keyword evidence="6 13" id="KW-0227">DNA damage</keyword>
<sequence>MAIQYPNGKIYTPNKNSLKTIKKDYTFSNRGKTLEDELNDANEYYLLHEIAVIYKKPIPIQVVKVDYPSRSGAVIKEAYYRTPSTTDFNGVFKGKYIDFEAKETENKTAFPLKNVHLHQVEHMQKVSHQDGICFLLVRFSALDRYFYLPFEKLHFFWNRMLTGGRKSIALIEFEEHAIEIATRYSPRIDYLKIVDYLKD</sequence>
<feature type="binding site" evidence="13">
    <location>
        <position position="85"/>
    </location>
    <ligand>
        <name>Mg(2+)</name>
        <dbReference type="ChEBI" id="CHEBI:18420"/>
    </ligand>
</feature>
<evidence type="ECO:0000256" key="10">
    <source>
        <dbReference type="ARBA" id="ARBA00023204"/>
    </source>
</evidence>
<evidence type="ECO:0000256" key="12">
    <source>
        <dbReference type="ARBA" id="ARBA00029523"/>
    </source>
</evidence>
<dbReference type="HAMAP" id="MF_00130">
    <property type="entry name" value="RecU"/>
    <property type="match status" value="1"/>
</dbReference>
<dbReference type="InterPro" id="IPR011856">
    <property type="entry name" value="tRNA_endonuc-like_dom_sf"/>
</dbReference>
<evidence type="ECO:0000256" key="3">
    <source>
        <dbReference type="ARBA" id="ARBA00022722"/>
    </source>
</evidence>
<dbReference type="GO" id="GO:0000287">
    <property type="term" value="F:magnesium ion binding"/>
    <property type="evidence" value="ECO:0007669"/>
    <property type="project" value="UniProtKB-UniRule"/>
</dbReference>
<evidence type="ECO:0000256" key="14">
    <source>
        <dbReference type="NCBIfam" id="TIGR00648"/>
    </source>
</evidence>
<evidence type="ECO:0000256" key="7">
    <source>
        <dbReference type="ARBA" id="ARBA00022801"/>
    </source>
</evidence>
<keyword evidence="10 13" id="KW-0234">DNA repair</keyword>
<evidence type="ECO:0000256" key="8">
    <source>
        <dbReference type="ARBA" id="ARBA00022842"/>
    </source>
</evidence>
<keyword evidence="7 13" id="KW-0378">Hydrolase</keyword>
<keyword evidence="4 13" id="KW-0479">Metal-binding</keyword>
<evidence type="ECO:0000256" key="5">
    <source>
        <dbReference type="ARBA" id="ARBA00022759"/>
    </source>
</evidence>
<feature type="binding site" evidence="13">
    <location>
        <position position="119"/>
    </location>
    <ligand>
        <name>Mg(2+)</name>
        <dbReference type="ChEBI" id="CHEBI:18420"/>
    </ligand>
</feature>
<organism evidence="15 16">
    <name type="scientific">Psychrobacillus insolitus</name>
    <dbReference type="NCBI Taxonomy" id="1461"/>
    <lineage>
        <taxon>Bacteria</taxon>
        <taxon>Bacillati</taxon>
        <taxon>Bacillota</taxon>
        <taxon>Bacilli</taxon>
        <taxon>Bacillales</taxon>
        <taxon>Bacillaceae</taxon>
        <taxon>Psychrobacillus</taxon>
    </lineage>
</organism>
<dbReference type="InterPro" id="IPR011335">
    <property type="entry name" value="Restrct_endonuc-II-like"/>
</dbReference>
<keyword evidence="9 13" id="KW-0233">DNA recombination</keyword>
<comment type="cofactor">
    <cofactor evidence="13">
        <name>Mg(2+)</name>
        <dbReference type="ChEBI" id="CHEBI:18420"/>
    </cofactor>
    <text evidence="13">Binds 1 Mg(2+) ion per subunit.</text>
</comment>
<feature type="binding site" evidence="13">
    <location>
        <position position="100"/>
    </location>
    <ligand>
        <name>Mg(2+)</name>
        <dbReference type="ChEBI" id="CHEBI:18420"/>
    </ligand>
</feature>
<dbReference type="PIRSF" id="PIRSF037785">
    <property type="entry name" value="RecU"/>
    <property type="match status" value="1"/>
</dbReference>
<dbReference type="GO" id="GO:0003676">
    <property type="term" value="F:nucleic acid binding"/>
    <property type="evidence" value="ECO:0007669"/>
    <property type="project" value="InterPro"/>
</dbReference>
<proteinExistence type="inferred from homology"/>
<dbReference type="EMBL" id="QKZI01000001">
    <property type="protein sequence ID" value="PZX07674.1"/>
    <property type="molecule type" value="Genomic_DNA"/>
</dbReference>
<dbReference type="Gene3D" id="3.40.1350.10">
    <property type="match status" value="1"/>
</dbReference>
<dbReference type="CDD" id="cd22354">
    <property type="entry name" value="RecU-like"/>
    <property type="match status" value="1"/>
</dbReference>
<dbReference type="RefSeq" id="WP_111438302.1">
    <property type="nucleotide sequence ID" value="NZ_QKZI01000001.1"/>
</dbReference>
<dbReference type="GO" id="GO:0005737">
    <property type="term" value="C:cytoplasm"/>
    <property type="evidence" value="ECO:0007669"/>
    <property type="project" value="UniProtKB-SubCell"/>
</dbReference>
<dbReference type="Proteomes" id="UP000248646">
    <property type="component" value="Unassembled WGS sequence"/>
</dbReference>
<dbReference type="EC" id="3.1.21.10" evidence="13 14"/>
<dbReference type="GO" id="GO:0007059">
    <property type="term" value="P:chromosome segregation"/>
    <property type="evidence" value="ECO:0007669"/>
    <property type="project" value="UniProtKB-UniRule"/>
</dbReference>
<keyword evidence="8 13" id="KW-0460">Magnesium</keyword>
<dbReference type="NCBIfam" id="NF002584">
    <property type="entry name" value="PRK02234.1-5"/>
    <property type="match status" value="1"/>
</dbReference>
<dbReference type="InterPro" id="IPR004612">
    <property type="entry name" value="Resolv_RecU"/>
</dbReference>
<feature type="site" description="Transition state stabilizer" evidence="13">
    <location>
        <position position="102"/>
    </location>
</feature>
<gene>
    <name evidence="13" type="primary">recU</name>
    <name evidence="15" type="ORF">C7437_101795</name>
</gene>
<comment type="caution">
    <text evidence="15">The sequence shown here is derived from an EMBL/GenBank/DDBJ whole genome shotgun (WGS) entry which is preliminary data.</text>
</comment>
<feature type="binding site" evidence="13">
    <location>
        <position position="87"/>
    </location>
    <ligand>
        <name>Mg(2+)</name>
        <dbReference type="ChEBI" id="CHEBI:18420"/>
    </ligand>
</feature>
<reference evidence="15 16" key="1">
    <citation type="submission" date="2018-06" db="EMBL/GenBank/DDBJ databases">
        <title>Genomic Encyclopedia of Type Strains, Phase IV (KMG-IV): sequencing the most valuable type-strain genomes for metagenomic binning, comparative biology and taxonomic classification.</title>
        <authorList>
            <person name="Goeker M."/>
        </authorList>
    </citation>
    <scope>NUCLEOTIDE SEQUENCE [LARGE SCALE GENOMIC DNA]</scope>
    <source>
        <strain evidence="15 16">DSM 5</strain>
    </source>
</reference>
<dbReference type="Pfam" id="PF03838">
    <property type="entry name" value="RecU"/>
    <property type="match status" value="1"/>
</dbReference>
<evidence type="ECO:0000256" key="13">
    <source>
        <dbReference type="HAMAP-Rule" id="MF_00130"/>
    </source>
</evidence>
<evidence type="ECO:0000256" key="9">
    <source>
        <dbReference type="ARBA" id="ARBA00023172"/>
    </source>
</evidence>
<comment type="subcellular location">
    <subcellularLocation>
        <location evidence="1 13">Cytoplasm</location>
    </subcellularLocation>
</comment>